<reference evidence="1" key="1">
    <citation type="submission" date="2023-04" db="EMBL/GenBank/DDBJ databases">
        <title>Draft Genome sequencing of Naganishia species isolated from polar environments using Oxford Nanopore Technology.</title>
        <authorList>
            <person name="Leo P."/>
            <person name="Venkateswaran K."/>
        </authorList>
    </citation>
    <scope>NUCLEOTIDE SEQUENCE</scope>
    <source>
        <strain evidence="1">MNA-CCFEE 5425</strain>
    </source>
</reference>
<evidence type="ECO:0000313" key="2">
    <source>
        <dbReference type="Proteomes" id="UP001243375"/>
    </source>
</evidence>
<dbReference type="EMBL" id="JASBWU010000016">
    <property type="protein sequence ID" value="KAJ9115459.1"/>
    <property type="molecule type" value="Genomic_DNA"/>
</dbReference>
<organism evidence="1 2">
    <name type="scientific">Naganishia vaughanmartiniae</name>
    <dbReference type="NCBI Taxonomy" id="1424756"/>
    <lineage>
        <taxon>Eukaryota</taxon>
        <taxon>Fungi</taxon>
        <taxon>Dikarya</taxon>
        <taxon>Basidiomycota</taxon>
        <taxon>Agaricomycotina</taxon>
        <taxon>Tremellomycetes</taxon>
        <taxon>Filobasidiales</taxon>
        <taxon>Filobasidiaceae</taxon>
        <taxon>Naganishia</taxon>
    </lineage>
</organism>
<keyword evidence="2" id="KW-1185">Reference proteome</keyword>
<comment type="caution">
    <text evidence="1">The sequence shown here is derived from an EMBL/GenBank/DDBJ whole genome shotgun (WGS) entry which is preliminary data.</text>
</comment>
<gene>
    <name evidence="1" type="ORF">QFC22_005217</name>
</gene>
<proteinExistence type="predicted"/>
<sequence length="353" mass="39094">MKVAIAQITSIPNPERNLRLCRKIIQKAATNGAELVAFPESSDVIFGPGCESEDERKELKRTKAFRHGMGQAAKENGVWVVFGCHMPYDANPKMWRNSCLTYNPSGELVHSYDKLHPCEATLPDMNVSESSTCVPGDASQSGLEILQVESRDGETWHFGITICYDIRYPQLFTYLRARGAEAYIISTAWFPTTRRHWDPLLTARAIDNQAYIIAPGQVGQHHEERESLGASTVVDPWGDKVIRLPSIADRKDGQKLNCNQIKTNGTKSANTPVSETSTSYAHNGNGKTLHAPSGDVETGSDGSWNDLGDDEDGGEGCAIGYAVLRKEKVQELRRMVPIWDNLRTELYGKPDGR</sequence>
<evidence type="ECO:0000313" key="1">
    <source>
        <dbReference type="EMBL" id="KAJ9115459.1"/>
    </source>
</evidence>
<name>A0ACC2WWD2_9TREE</name>
<protein>
    <submittedName>
        <fullName evidence="1">Uncharacterized protein</fullName>
    </submittedName>
</protein>
<dbReference type="Proteomes" id="UP001243375">
    <property type="component" value="Unassembled WGS sequence"/>
</dbReference>
<accession>A0ACC2WWD2</accession>